<evidence type="ECO:0000313" key="1">
    <source>
        <dbReference type="EMBL" id="KAI2385039.1"/>
    </source>
</evidence>
<gene>
    <name evidence="1" type="primary">NPR1</name>
    <name evidence="1" type="ORF">LOY88_004345</name>
</gene>
<reference evidence="1" key="1">
    <citation type="journal article" date="2022" name="bioRxiv">
        <title>Population genetic analysis of Ophidiomyces ophidiicola, the causative agent of snake fungal disease, indicates recent introductions to the USA.</title>
        <authorList>
            <person name="Ladner J.T."/>
            <person name="Palmer J.M."/>
            <person name="Ettinger C.L."/>
            <person name="Stajich J.E."/>
            <person name="Farrell T.M."/>
            <person name="Glorioso B.M."/>
            <person name="Lawson B."/>
            <person name="Price S.J."/>
            <person name="Stengle A.G."/>
            <person name="Grear D.A."/>
            <person name="Lorch J.M."/>
        </authorList>
    </citation>
    <scope>NUCLEOTIDE SEQUENCE</scope>
    <source>
        <strain evidence="1">NWHC 24266-5</strain>
    </source>
</reference>
<name>A0ACB8UTX7_9EURO</name>
<accession>A0ACB8UTX7</accession>
<organism evidence="1">
    <name type="scientific">Ophidiomyces ophidiicola</name>
    <dbReference type="NCBI Taxonomy" id="1387563"/>
    <lineage>
        <taxon>Eukaryota</taxon>
        <taxon>Fungi</taxon>
        <taxon>Dikarya</taxon>
        <taxon>Ascomycota</taxon>
        <taxon>Pezizomycotina</taxon>
        <taxon>Eurotiomycetes</taxon>
        <taxon>Eurotiomycetidae</taxon>
        <taxon>Onygenales</taxon>
        <taxon>Onygenaceae</taxon>
        <taxon>Ophidiomyces</taxon>
    </lineage>
</organism>
<proteinExistence type="predicted"/>
<sequence>MPVTTPDPQLPTPAMANADDLSRSTAEPPTVRFASQTQEIDPQDSIYTSTAFPGQKMPPNQESRPPILQEPQEELQDLAIKLEKSRFQETRMQHFAFEPVSLPPTRAPSRDSIRRNFRDGPSPPPSGSHSPVLGAHDADRTREKMVRGILHQPEMTPQSSLSNEASSKSDASRSPAAHGSRPSSSSGPVSTKPSSTSDGNARPKESHRRPRFFLGPSEDSPPQSPRYEIGSSAVGSAAATPFGDQNDPYSRSKMPPPQTNLSQLDQRFIFGGLDSKRRPIKPHPGHAILPVSDKLHDKKLFGKKDARQEVDGYLEKPKPHGSMSELKRFFRMGAKQKRAESPASIHKKSSSRSSSKADPFRSHGPSVPFADDHGLQSKYGKLGRVLGSGAGGSVRLLKRNSDGVTFAVKQFRERYQWESEKDYAKKVTAEFCIGSTLHHGNIIETLDILHENSRWYEVMEFAPYDLFACVMTGKMTREEIACSFLQIVNGVTYLHSMGLAHRDLKLDNVVVNDRGIMKLIDFGSAFVFRYPFENNIVLASGVVGSDPYLAPEVYKEKGYDARATDIWSLAIIFCCMSLGRFPWKQPRTTDTSFNLFVSPPSPGTPFSDPAPRDSANSQPTSTADSSHEADRGRSQTSRYSQGNGASSNPNPTLKTPQNCENIPPNHTPALSEQPTAAVKSTLPTSTNQAQSSAGAGSGSAKRHEVIKGPWRLLRLLPRESRQIISRMLKVNPRERATLEEVLSDDWVRTREVCRQEESGQVINAPNHTHVLEPPSGTPPPAKNNNKK</sequence>
<protein>
    <submittedName>
        <fullName evidence="1">Nitrogen permease reactivator protein</fullName>
    </submittedName>
</protein>
<comment type="caution">
    <text evidence="1">The sequence shown here is derived from an EMBL/GenBank/DDBJ whole genome shotgun (WGS) entry which is preliminary data.</text>
</comment>
<dbReference type="EMBL" id="JALBCA010000064">
    <property type="protein sequence ID" value="KAI2385039.1"/>
    <property type="molecule type" value="Genomic_DNA"/>
</dbReference>